<dbReference type="EMBL" id="CYPS01000051">
    <property type="protein sequence ID" value="CUH44587.1"/>
    <property type="molecule type" value="Genomic_DNA"/>
</dbReference>
<dbReference type="AlphaFoldDB" id="A0A0P1EMV4"/>
<keyword evidence="2" id="KW-1185">Reference proteome</keyword>
<dbReference type="Proteomes" id="UP000050786">
    <property type="component" value="Unassembled WGS sequence"/>
</dbReference>
<protein>
    <submittedName>
        <fullName evidence="1">Uncharacterized protein</fullName>
    </submittedName>
</protein>
<name>A0A0P1EMV4_9RHOB</name>
<evidence type="ECO:0000313" key="2">
    <source>
        <dbReference type="Proteomes" id="UP000050786"/>
    </source>
</evidence>
<accession>A0A0P1EMV4</accession>
<organism evidence="1 2">
    <name type="scientific">Ruegeria atlantica</name>
    <dbReference type="NCBI Taxonomy" id="81569"/>
    <lineage>
        <taxon>Bacteria</taxon>
        <taxon>Pseudomonadati</taxon>
        <taxon>Pseudomonadota</taxon>
        <taxon>Alphaproteobacteria</taxon>
        <taxon>Rhodobacterales</taxon>
        <taxon>Roseobacteraceae</taxon>
        <taxon>Ruegeria</taxon>
    </lineage>
</organism>
<gene>
    <name evidence="1" type="ORF">RUM4293_03493</name>
</gene>
<evidence type="ECO:0000313" key="1">
    <source>
        <dbReference type="EMBL" id="CUH44587.1"/>
    </source>
</evidence>
<sequence length="57" mass="6601">MRPRISQLALRDTVFEGRQTALQELNTAVNLRRADLDGRHSNYIQSIELDAVDRDYV</sequence>
<dbReference type="RefSeq" id="WP_261307898.1">
    <property type="nucleotide sequence ID" value="NZ_CYPS01000051.1"/>
</dbReference>
<reference evidence="2" key="1">
    <citation type="submission" date="2015-09" db="EMBL/GenBank/DDBJ databases">
        <authorList>
            <person name="Rodrigo-Torres L."/>
            <person name="Arahal D.R."/>
        </authorList>
    </citation>
    <scope>NUCLEOTIDE SEQUENCE [LARGE SCALE GENOMIC DNA]</scope>
    <source>
        <strain evidence="2">CECT 4293</strain>
    </source>
</reference>
<proteinExistence type="predicted"/>